<evidence type="ECO:0000313" key="12">
    <source>
        <dbReference type="Proteomes" id="UP000267418"/>
    </source>
</evidence>
<dbReference type="PANTHER" id="PTHR30469:SF12">
    <property type="entry name" value="MULTIDRUG RESISTANCE PROTEIN MDTA"/>
    <property type="match status" value="1"/>
</dbReference>
<dbReference type="Gene3D" id="2.40.50.100">
    <property type="match status" value="1"/>
</dbReference>
<dbReference type="Gene3D" id="2.40.30.170">
    <property type="match status" value="1"/>
</dbReference>
<dbReference type="EMBL" id="RXOE01000004">
    <property type="protein sequence ID" value="RTQ33339.1"/>
    <property type="molecule type" value="Genomic_DNA"/>
</dbReference>
<protein>
    <submittedName>
        <fullName evidence="11">Efflux RND transporter periplasmic adaptor subunit</fullName>
    </submittedName>
</protein>
<keyword evidence="6" id="KW-0472">Membrane</keyword>
<evidence type="ECO:0000259" key="9">
    <source>
        <dbReference type="Pfam" id="PF25944"/>
    </source>
</evidence>
<dbReference type="Gene3D" id="1.10.287.470">
    <property type="entry name" value="Helix hairpin bin"/>
    <property type="match status" value="1"/>
</dbReference>
<dbReference type="SUPFAM" id="SSF111369">
    <property type="entry name" value="HlyD-like secretion proteins"/>
    <property type="match status" value="1"/>
</dbReference>
<proteinExistence type="inferred from homology"/>
<feature type="domain" description="Multidrug resistance protein MdtA-like beta-barrel" evidence="9">
    <location>
        <begin position="227"/>
        <end position="311"/>
    </location>
</feature>
<dbReference type="Pfam" id="PF25944">
    <property type="entry name" value="Beta-barrel_RND"/>
    <property type="match status" value="1"/>
</dbReference>
<feature type="domain" description="Multidrug resistance protein MdtA-like barrel-sandwich hybrid" evidence="8">
    <location>
        <begin position="81"/>
        <end position="222"/>
    </location>
</feature>
<evidence type="ECO:0000259" key="7">
    <source>
        <dbReference type="Pfam" id="PF25876"/>
    </source>
</evidence>
<name>A0A431TI91_9BURK</name>
<sequence>MTTPDTTTTHPLYQRRSTWLAASALVLVLGGGAWALTHHAANAAKPDAPKTPPVQVTTARVATQTVQVYRSGIGTVASMATVTVKARIDGQLDKIGFVEGQDVKAGQLLAQLDPRTLQAQLAQAQATRAKDQATLTNARADLKRYTTLIAQDAATQQQVDTQKALVNQLEAAVQNDAAQVQYAEVQLSFTRITSPMNGRVGARLVDPGNIVHAADTNGLVVINQIDPIAVQFTLPEDAVQDINRVQQQSSQPLSVVAYDRSGTQMLGTGKLILLNNQIDTTSGTVQLKGSFTNPQHTLWPGQYVNVRLQLDRRADSLTLPAAAVQRGQDSTYVWAVDAENKVANVPVHVVQIADGTAVIDKGLEAGQRVVVDGQYKLKPGATIVEPPPAAKSAVKDAVKDAAKVATSSGSSN</sequence>
<evidence type="ECO:0000256" key="6">
    <source>
        <dbReference type="ARBA" id="ARBA00023136"/>
    </source>
</evidence>
<dbReference type="AlphaFoldDB" id="A0A431TI91"/>
<comment type="caution">
    <text evidence="11">The sequence shown here is derived from an EMBL/GenBank/DDBJ whole genome shotgun (WGS) entry which is preliminary data.</text>
</comment>
<dbReference type="Gene3D" id="2.40.420.20">
    <property type="match status" value="1"/>
</dbReference>
<dbReference type="NCBIfam" id="TIGR01730">
    <property type="entry name" value="RND_mfp"/>
    <property type="match status" value="1"/>
</dbReference>
<evidence type="ECO:0000256" key="3">
    <source>
        <dbReference type="ARBA" id="ARBA00022448"/>
    </source>
</evidence>
<dbReference type="Pfam" id="PF25876">
    <property type="entry name" value="HH_MFP_RND"/>
    <property type="match status" value="1"/>
</dbReference>
<dbReference type="PANTHER" id="PTHR30469">
    <property type="entry name" value="MULTIDRUG RESISTANCE PROTEIN MDTA"/>
    <property type="match status" value="1"/>
</dbReference>
<comment type="subcellular location">
    <subcellularLocation>
        <location evidence="1">Cell membrane</location>
    </subcellularLocation>
</comment>
<dbReference type="InterPro" id="IPR006143">
    <property type="entry name" value="RND_pump_MFP"/>
</dbReference>
<evidence type="ECO:0000256" key="2">
    <source>
        <dbReference type="ARBA" id="ARBA00009477"/>
    </source>
</evidence>
<evidence type="ECO:0000256" key="5">
    <source>
        <dbReference type="ARBA" id="ARBA00022519"/>
    </source>
</evidence>
<dbReference type="GO" id="GO:0015562">
    <property type="term" value="F:efflux transmembrane transporter activity"/>
    <property type="evidence" value="ECO:0007669"/>
    <property type="project" value="TreeGrafter"/>
</dbReference>
<feature type="domain" description="Multidrug resistance protein MdtA-like C-terminal permuted SH3" evidence="10">
    <location>
        <begin position="317"/>
        <end position="373"/>
    </location>
</feature>
<dbReference type="InterPro" id="IPR058624">
    <property type="entry name" value="MdtA-like_HH"/>
</dbReference>
<dbReference type="InterPro" id="IPR058627">
    <property type="entry name" value="MdtA-like_C"/>
</dbReference>
<feature type="domain" description="Multidrug resistance protein MdtA-like alpha-helical hairpin" evidence="7">
    <location>
        <begin position="120"/>
        <end position="190"/>
    </location>
</feature>
<keyword evidence="3" id="KW-0813">Transport</keyword>
<dbReference type="Pfam" id="PF25967">
    <property type="entry name" value="RND-MFP_C"/>
    <property type="match status" value="1"/>
</dbReference>
<keyword evidence="12" id="KW-1185">Reference proteome</keyword>
<reference evidence="11 12" key="1">
    <citation type="submission" date="2018-12" db="EMBL/GenBank/DDBJ databases">
        <title>The genome of Variovorax gossypii DSM 100435.</title>
        <authorList>
            <person name="Gao J."/>
            <person name="Sun J."/>
        </authorList>
    </citation>
    <scope>NUCLEOTIDE SEQUENCE [LARGE SCALE GENOMIC DNA]</scope>
    <source>
        <strain evidence="11 12">DSM 100435</strain>
    </source>
</reference>
<dbReference type="Proteomes" id="UP000267418">
    <property type="component" value="Unassembled WGS sequence"/>
</dbReference>
<dbReference type="FunFam" id="2.40.420.20:FF:000001">
    <property type="entry name" value="Efflux RND transporter periplasmic adaptor subunit"/>
    <property type="match status" value="1"/>
</dbReference>
<evidence type="ECO:0000256" key="1">
    <source>
        <dbReference type="ARBA" id="ARBA00004236"/>
    </source>
</evidence>
<accession>A0A431TI91</accession>
<dbReference type="OrthoDB" id="9783047at2"/>
<evidence type="ECO:0000259" key="8">
    <source>
        <dbReference type="Pfam" id="PF25917"/>
    </source>
</evidence>
<evidence type="ECO:0000259" key="10">
    <source>
        <dbReference type="Pfam" id="PF25967"/>
    </source>
</evidence>
<dbReference type="RefSeq" id="WP_126471789.1">
    <property type="nucleotide sequence ID" value="NZ_RXOE01000004.1"/>
</dbReference>
<gene>
    <name evidence="11" type="ORF">EJP69_17605</name>
</gene>
<evidence type="ECO:0000313" key="11">
    <source>
        <dbReference type="EMBL" id="RTQ33339.1"/>
    </source>
</evidence>
<dbReference type="GO" id="GO:1990281">
    <property type="term" value="C:efflux pump complex"/>
    <property type="evidence" value="ECO:0007669"/>
    <property type="project" value="TreeGrafter"/>
</dbReference>
<evidence type="ECO:0000256" key="4">
    <source>
        <dbReference type="ARBA" id="ARBA00022475"/>
    </source>
</evidence>
<dbReference type="InterPro" id="IPR058626">
    <property type="entry name" value="MdtA-like_b-barrel"/>
</dbReference>
<dbReference type="InterPro" id="IPR058625">
    <property type="entry name" value="MdtA-like_BSH"/>
</dbReference>
<keyword evidence="4" id="KW-1003">Cell membrane</keyword>
<comment type="similarity">
    <text evidence="2">Belongs to the membrane fusion protein (MFP) (TC 8.A.1) family.</text>
</comment>
<organism evidence="11 12">
    <name type="scientific">Variovorax gossypii</name>
    <dbReference type="NCBI Taxonomy" id="1679495"/>
    <lineage>
        <taxon>Bacteria</taxon>
        <taxon>Pseudomonadati</taxon>
        <taxon>Pseudomonadota</taxon>
        <taxon>Betaproteobacteria</taxon>
        <taxon>Burkholderiales</taxon>
        <taxon>Comamonadaceae</taxon>
        <taxon>Variovorax</taxon>
    </lineage>
</organism>
<dbReference type="GO" id="GO:0030313">
    <property type="term" value="C:cell envelope"/>
    <property type="evidence" value="ECO:0007669"/>
    <property type="project" value="UniProtKB-SubCell"/>
</dbReference>
<dbReference type="Pfam" id="PF25917">
    <property type="entry name" value="BSH_RND"/>
    <property type="match status" value="1"/>
</dbReference>
<keyword evidence="5" id="KW-0997">Cell inner membrane</keyword>